<keyword evidence="5" id="KW-0408">Iron</keyword>
<dbReference type="PROSITE" id="PS00198">
    <property type="entry name" value="4FE4S_FER_1"/>
    <property type="match status" value="1"/>
</dbReference>
<dbReference type="AlphaFoldDB" id="A0A9D2SBX5"/>
<accession>A0A9D2SBX5</accession>
<dbReference type="Gene3D" id="3.30.70.20">
    <property type="match status" value="1"/>
</dbReference>
<evidence type="ECO:0000259" key="8">
    <source>
        <dbReference type="PROSITE" id="PS51379"/>
    </source>
</evidence>
<dbReference type="GO" id="GO:0051539">
    <property type="term" value="F:4 iron, 4 sulfur cluster binding"/>
    <property type="evidence" value="ECO:0007669"/>
    <property type="project" value="UniProtKB-KW"/>
</dbReference>
<dbReference type="InterPro" id="IPR001041">
    <property type="entry name" value="2Fe-2S_ferredoxin-type"/>
</dbReference>
<evidence type="ECO:0000313" key="9">
    <source>
        <dbReference type="EMBL" id="HJB81036.1"/>
    </source>
</evidence>
<dbReference type="Pfam" id="PF13510">
    <property type="entry name" value="Fer2_4"/>
    <property type="match status" value="1"/>
</dbReference>
<dbReference type="CDD" id="cd00207">
    <property type="entry name" value="fer2"/>
    <property type="match status" value="1"/>
</dbReference>
<reference evidence="9" key="1">
    <citation type="journal article" date="2021" name="PeerJ">
        <title>Extensive microbial diversity within the chicken gut microbiome revealed by metagenomics and culture.</title>
        <authorList>
            <person name="Gilroy R."/>
            <person name="Ravi A."/>
            <person name="Getino M."/>
            <person name="Pursley I."/>
            <person name="Horton D.L."/>
            <person name="Alikhan N.F."/>
            <person name="Baker D."/>
            <person name="Gharbi K."/>
            <person name="Hall N."/>
            <person name="Watson M."/>
            <person name="Adriaenssens E.M."/>
            <person name="Foster-Nyarko E."/>
            <person name="Jarju S."/>
            <person name="Secka A."/>
            <person name="Antonio M."/>
            <person name="Oren A."/>
            <person name="Chaudhuri R.R."/>
            <person name="La Ragione R."/>
            <person name="Hildebrand F."/>
            <person name="Pallen M.J."/>
        </authorList>
    </citation>
    <scope>NUCLEOTIDE SEQUENCE</scope>
    <source>
        <strain evidence="9">CHK192-8294</strain>
    </source>
</reference>
<dbReference type="Pfam" id="PF12838">
    <property type="entry name" value="Fer4_7"/>
    <property type="match status" value="1"/>
</dbReference>
<dbReference type="PROSITE" id="PS51085">
    <property type="entry name" value="2FE2S_FER_2"/>
    <property type="match status" value="1"/>
</dbReference>
<dbReference type="InterPro" id="IPR050157">
    <property type="entry name" value="PSI_iron-sulfur_center"/>
</dbReference>
<feature type="domain" description="4Fe-4S ferredoxin-type" evidence="8">
    <location>
        <begin position="114"/>
        <end position="147"/>
    </location>
</feature>
<dbReference type="SUPFAM" id="SSF54862">
    <property type="entry name" value="4Fe-4S ferredoxins"/>
    <property type="match status" value="1"/>
</dbReference>
<evidence type="ECO:0000256" key="2">
    <source>
        <dbReference type="ARBA" id="ARBA00013529"/>
    </source>
</evidence>
<feature type="domain" description="2Fe-2S ferredoxin-type" evidence="7">
    <location>
        <begin position="1"/>
        <end position="79"/>
    </location>
</feature>
<name>A0A9D2SBX5_9FIRM</name>
<evidence type="ECO:0000256" key="4">
    <source>
        <dbReference type="ARBA" id="ARBA00022723"/>
    </source>
</evidence>
<dbReference type="PANTHER" id="PTHR24960:SF84">
    <property type="entry name" value="HYDROGENASE SUBUNIT"/>
    <property type="match status" value="1"/>
</dbReference>
<evidence type="ECO:0000256" key="6">
    <source>
        <dbReference type="ARBA" id="ARBA00023014"/>
    </source>
</evidence>
<gene>
    <name evidence="9" type="ORF">H9712_08620</name>
</gene>
<keyword evidence="6" id="KW-0411">Iron-sulfur</keyword>
<sequence length="247" mass="26575">MIITIDGKQCSCEKGEFLLQVARRNGIYIPTLCHHEALPGQGCCRVCIVEVDEGKGPKIVVSCVYPVERECTVSTDSDKVRSQRGMILSLLYKRAPDSELIAQMCTHYGAPPLERLKPVDSGKCILCGLCTRACAELSVGAISTVNRGVTKEVATPYHDESPVCVGCGSCASVCPTDAIPLTETADTRTIWGKTFRLVRCAHCGAVIGTAEELALAAQKTGEEPEKLCERCRKAALAQVLAHTYGDQ</sequence>
<dbReference type="SUPFAM" id="SSF54292">
    <property type="entry name" value="2Fe-2S ferredoxin-like"/>
    <property type="match status" value="1"/>
</dbReference>
<dbReference type="Proteomes" id="UP000823921">
    <property type="component" value="Unassembled WGS sequence"/>
</dbReference>
<evidence type="ECO:0000313" key="10">
    <source>
        <dbReference type="Proteomes" id="UP000823921"/>
    </source>
</evidence>
<keyword evidence="3" id="KW-0004">4Fe-4S</keyword>
<feature type="domain" description="4Fe-4S ferredoxin-type" evidence="8">
    <location>
        <begin position="154"/>
        <end position="184"/>
    </location>
</feature>
<dbReference type="InterPro" id="IPR017896">
    <property type="entry name" value="4Fe4S_Fe-S-bd"/>
</dbReference>
<dbReference type="InterPro" id="IPR036010">
    <property type="entry name" value="2Fe-2S_ferredoxin-like_sf"/>
</dbReference>
<dbReference type="Gene3D" id="3.10.20.740">
    <property type="match status" value="1"/>
</dbReference>
<dbReference type="PROSITE" id="PS51379">
    <property type="entry name" value="4FE4S_FER_2"/>
    <property type="match status" value="2"/>
</dbReference>
<protein>
    <recommendedName>
        <fullName evidence="2">Ferredoxin</fullName>
    </recommendedName>
</protein>
<evidence type="ECO:0000256" key="1">
    <source>
        <dbReference type="ARBA" id="ARBA00003532"/>
    </source>
</evidence>
<dbReference type="PANTHER" id="PTHR24960">
    <property type="entry name" value="PHOTOSYSTEM I IRON-SULFUR CENTER-RELATED"/>
    <property type="match status" value="1"/>
</dbReference>
<dbReference type="GO" id="GO:0046872">
    <property type="term" value="F:metal ion binding"/>
    <property type="evidence" value="ECO:0007669"/>
    <property type="project" value="UniProtKB-KW"/>
</dbReference>
<organism evidence="9 10">
    <name type="scientific">Candidatus Flavonifractor intestinigallinarum</name>
    <dbReference type="NCBI Taxonomy" id="2838586"/>
    <lineage>
        <taxon>Bacteria</taxon>
        <taxon>Bacillati</taxon>
        <taxon>Bacillota</taxon>
        <taxon>Clostridia</taxon>
        <taxon>Eubacteriales</taxon>
        <taxon>Oscillospiraceae</taxon>
        <taxon>Flavonifractor</taxon>
    </lineage>
</organism>
<evidence type="ECO:0000259" key="7">
    <source>
        <dbReference type="PROSITE" id="PS51085"/>
    </source>
</evidence>
<evidence type="ECO:0000256" key="5">
    <source>
        <dbReference type="ARBA" id="ARBA00023004"/>
    </source>
</evidence>
<evidence type="ECO:0000256" key="3">
    <source>
        <dbReference type="ARBA" id="ARBA00022485"/>
    </source>
</evidence>
<reference evidence="9" key="2">
    <citation type="submission" date="2021-04" db="EMBL/GenBank/DDBJ databases">
        <authorList>
            <person name="Gilroy R."/>
        </authorList>
    </citation>
    <scope>NUCLEOTIDE SEQUENCE</scope>
    <source>
        <strain evidence="9">CHK192-8294</strain>
    </source>
</reference>
<comment type="caution">
    <text evidence="9">The sequence shown here is derived from an EMBL/GenBank/DDBJ whole genome shotgun (WGS) entry which is preliminary data.</text>
</comment>
<proteinExistence type="predicted"/>
<comment type="function">
    <text evidence="1">Ferredoxins are iron-sulfur proteins that transfer electrons in a wide variety of metabolic reactions.</text>
</comment>
<dbReference type="InterPro" id="IPR017900">
    <property type="entry name" value="4Fe4S_Fe_S_CS"/>
</dbReference>
<keyword evidence="4" id="KW-0479">Metal-binding</keyword>
<dbReference type="EMBL" id="DWXO01000081">
    <property type="protein sequence ID" value="HJB81036.1"/>
    <property type="molecule type" value="Genomic_DNA"/>
</dbReference>